<name>A0A2Z4LSS6_9FLAO</name>
<dbReference type="GO" id="GO:0008889">
    <property type="term" value="F:glycerophosphodiester phosphodiesterase activity"/>
    <property type="evidence" value="ECO:0007669"/>
    <property type="project" value="UniProtKB-EC"/>
</dbReference>
<dbReference type="SUPFAM" id="SSF49899">
    <property type="entry name" value="Concanavalin A-like lectins/glucanases"/>
    <property type="match status" value="1"/>
</dbReference>
<protein>
    <submittedName>
        <fullName evidence="4">Glycerophosphodiester phosphodiesterase</fullName>
        <ecNumber evidence="4">3.1.4.46</ecNumber>
    </submittedName>
</protein>
<dbReference type="Gene3D" id="2.60.120.200">
    <property type="match status" value="1"/>
</dbReference>
<dbReference type="InterPro" id="IPR030395">
    <property type="entry name" value="GP_PDE_dom"/>
</dbReference>
<accession>A0A2Z4LSS6</accession>
<gene>
    <name evidence="4" type="ORF">HME9304_01961</name>
</gene>
<dbReference type="PROSITE" id="PS51704">
    <property type="entry name" value="GP_PDE"/>
    <property type="match status" value="1"/>
</dbReference>
<dbReference type="Proteomes" id="UP000248536">
    <property type="component" value="Chromosome"/>
</dbReference>
<dbReference type="RefSeq" id="WP_112378385.1">
    <property type="nucleotide sequence ID" value="NZ_CP030104.1"/>
</dbReference>
<comment type="similarity">
    <text evidence="1">Belongs to the glycosyl hydrolase 16 family.</text>
</comment>
<dbReference type="PANTHER" id="PTHR10963:SF55">
    <property type="entry name" value="GLYCOSIDE HYDROLASE FAMILY 16 PROTEIN"/>
    <property type="match status" value="1"/>
</dbReference>
<evidence type="ECO:0000259" key="3">
    <source>
        <dbReference type="PROSITE" id="PS51762"/>
    </source>
</evidence>
<keyword evidence="5" id="KW-1185">Reference proteome</keyword>
<dbReference type="EC" id="3.1.4.46" evidence="4"/>
<dbReference type="CDD" id="cd08023">
    <property type="entry name" value="GH16_laminarinase_like"/>
    <property type="match status" value="1"/>
</dbReference>
<dbReference type="EMBL" id="CP030104">
    <property type="protein sequence ID" value="AWX44955.1"/>
    <property type="molecule type" value="Genomic_DNA"/>
</dbReference>
<dbReference type="Pfam" id="PF03009">
    <property type="entry name" value="GDPD"/>
    <property type="match status" value="1"/>
</dbReference>
<dbReference type="PANTHER" id="PTHR10963">
    <property type="entry name" value="GLYCOSYL HYDROLASE-RELATED"/>
    <property type="match status" value="1"/>
</dbReference>
<feature type="domain" description="GP-PDE" evidence="2">
    <location>
        <begin position="31"/>
        <end position="261"/>
    </location>
</feature>
<dbReference type="GO" id="GO:0006629">
    <property type="term" value="P:lipid metabolic process"/>
    <property type="evidence" value="ECO:0007669"/>
    <property type="project" value="InterPro"/>
</dbReference>
<organism evidence="4 5">
    <name type="scientific">Flagellimonas maritima</name>
    <dbReference type="NCBI Taxonomy" id="1383885"/>
    <lineage>
        <taxon>Bacteria</taxon>
        <taxon>Pseudomonadati</taxon>
        <taxon>Bacteroidota</taxon>
        <taxon>Flavobacteriia</taxon>
        <taxon>Flavobacteriales</taxon>
        <taxon>Flavobacteriaceae</taxon>
        <taxon>Flagellimonas</taxon>
    </lineage>
</organism>
<reference evidence="4 5" key="1">
    <citation type="submission" date="2018-06" db="EMBL/GenBank/DDBJ databases">
        <title>Spongiibacterium sp. HME9304 Genome sequencing and assembly.</title>
        <authorList>
            <person name="Kang H."/>
            <person name="Kim H."/>
            <person name="Joh K."/>
        </authorList>
    </citation>
    <scope>NUCLEOTIDE SEQUENCE [LARGE SCALE GENOMIC DNA]</scope>
    <source>
        <strain evidence="4 5">HME9304</strain>
    </source>
</reference>
<feature type="domain" description="GH16" evidence="3">
    <location>
        <begin position="246"/>
        <end position="524"/>
    </location>
</feature>
<proteinExistence type="inferred from homology"/>
<dbReference type="InterPro" id="IPR013320">
    <property type="entry name" value="ConA-like_dom_sf"/>
</dbReference>
<dbReference type="Gene3D" id="3.20.20.190">
    <property type="entry name" value="Phosphatidylinositol (PI) phosphodiesterase"/>
    <property type="match status" value="1"/>
</dbReference>
<keyword evidence="4" id="KW-0378">Hydrolase</keyword>
<evidence type="ECO:0000256" key="1">
    <source>
        <dbReference type="ARBA" id="ARBA00006865"/>
    </source>
</evidence>
<dbReference type="SUPFAM" id="SSF51695">
    <property type="entry name" value="PLC-like phosphodiesterases"/>
    <property type="match status" value="1"/>
</dbReference>
<dbReference type="InterPro" id="IPR000757">
    <property type="entry name" value="Beta-glucanase-like"/>
</dbReference>
<dbReference type="Pfam" id="PF00722">
    <property type="entry name" value="Glyco_hydro_16"/>
    <property type="match status" value="1"/>
</dbReference>
<evidence type="ECO:0000313" key="5">
    <source>
        <dbReference type="Proteomes" id="UP000248536"/>
    </source>
</evidence>
<dbReference type="PROSITE" id="PS51762">
    <property type="entry name" value="GH16_2"/>
    <property type="match status" value="1"/>
</dbReference>
<dbReference type="InterPro" id="IPR017946">
    <property type="entry name" value="PLC-like_Pdiesterase_TIM-brl"/>
</dbReference>
<dbReference type="PROSITE" id="PS51257">
    <property type="entry name" value="PROKAR_LIPOPROTEIN"/>
    <property type="match status" value="1"/>
</dbReference>
<dbReference type="GO" id="GO:0004553">
    <property type="term" value="F:hydrolase activity, hydrolyzing O-glycosyl compounds"/>
    <property type="evidence" value="ECO:0007669"/>
    <property type="project" value="InterPro"/>
</dbReference>
<dbReference type="AlphaFoldDB" id="A0A2Z4LSS6"/>
<dbReference type="OrthoDB" id="9809583at2"/>
<dbReference type="KEGG" id="spon:HME9304_01961"/>
<dbReference type="GO" id="GO:0005975">
    <property type="term" value="P:carbohydrate metabolic process"/>
    <property type="evidence" value="ECO:0007669"/>
    <property type="project" value="InterPro"/>
</dbReference>
<evidence type="ECO:0000259" key="2">
    <source>
        <dbReference type="PROSITE" id="PS51704"/>
    </source>
</evidence>
<dbReference type="InterPro" id="IPR050546">
    <property type="entry name" value="Glycosyl_Hydrlase_16"/>
</dbReference>
<sequence length="525" mass="60625">MTKIELAAVVCFFMTSCQNIFNVDAISTADNPVIAHRGDWKKNGYPKNSIAALKQAIKNGYTGSEFDVRMTKDEVLIVTHDAEYADLVIEESNYEELSLHKLPNGEILPKLSDFLRAGMADNDSTAFFLELKPSKNKKRNIKMARKTLQLVEEVNAKSHIGYYISFSYEILKEIKKVSPNAKVQYLNGYKKPTELKHDKIDGLDYQINTFRRHPKWIEKAKKLDLKLNSWTVNKSEDIKFLLANKFDYITTDEPELALRLSKINTTNSDWNLVWSDEFDYSGKVDSTKWSYEIGLKRNQEKQFYTDSLKNVRVENGKLILEAHKEKINNPQFESKDAKNWRKQWEYADYTSGSITTKNLAEWTYGRIEIKAKLPKGVGLWPAFWMLGENYSEVGWPECGEIDIMEHVGFDPDSIFGTIHTKSYNHMRGTEKGKSTFVEDPYDSYHIYSLLWTPEKMDFLLDGKVYNQIKNENKTTAEWPFDQNFHLKLNIAVGGMLGGREGIDDSSLPSAMIVDYVRVFQKQSDR</sequence>
<evidence type="ECO:0000313" key="4">
    <source>
        <dbReference type="EMBL" id="AWX44955.1"/>
    </source>
</evidence>